<evidence type="ECO:0000313" key="2">
    <source>
        <dbReference type="Proteomes" id="UP000030428"/>
    </source>
</evidence>
<dbReference type="AlphaFoldDB" id="A0A4E0R271"/>
<proteinExistence type="predicted"/>
<accession>A0A4E0R271</accession>
<name>A0A4E0R271_9GAMM</name>
<protein>
    <submittedName>
        <fullName evidence="1">Uncharacterized protein</fullName>
    </submittedName>
</protein>
<comment type="caution">
    <text evidence="1">The sequence shown here is derived from an EMBL/GenBank/DDBJ whole genome shotgun (WGS) entry which is preliminary data.</text>
</comment>
<organism evidence="1 2">
    <name type="scientific">Candidatus Thiomargarita nelsonii</name>
    <dbReference type="NCBI Taxonomy" id="1003181"/>
    <lineage>
        <taxon>Bacteria</taxon>
        <taxon>Pseudomonadati</taxon>
        <taxon>Pseudomonadota</taxon>
        <taxon>Gammaproteobacteria</taxon>
        <taxon>Thiotrichales</taxon>
        <taxon>Thiotrichaceae</taxon>
        <taxon>Thiomargarita</taxon>
    </lineage>
</organism>
<reference evidence="1 2" key="1">
    <citation type="journal article" date="2016" name="Front. Microbiol.">
        <title>Single-Cell (Meta-)Genomics of a Dimorphic Candidatus Thiomargarita nelsonii Reveals Genomic Plasticity.</title>
        <authorList>
            <person name="Flood B.E."/>
            <person name="Fliss P."/>
            <person name="Jones D.S."/>
            <person name="Dick G.J."/>
            <person name="Jain S."/>
            <person name="Kaster A.K."/>
            <person name="Winkel M."/>
            <person name="Mussmann M."/>
            <person name="Bailey J."/>
        </authorList>
    </citation>
    <scope>NUCLEOTIDE SEQUENCE [LARGE SCALE GENOMIC DNA]</scope>
    <source>
        <strain evidence="1">Hydrate Ridge</strain>
    </source>
</reference>
<gene>
    <name evidence="1" type="ORF">PN36_14255</name>
</gene>
<sequence length="64" mass="7198">MSRKPESTGMSRRQVLGYTVVTGVTLTAWAVEYLLPPKPIPDRRPEPTPKIDSLHIVRVMGQCH</sequence>
<evidence type="ECO:0000313" key="1">
    <source>
        <dbReference type="EMBL" id="TGO03022.1"/>
    </source>
</evidence>
<dbReference type="EMBL" id="JSZA02000048">
    <property type="protein sequence ID" value="TGO03022.1"/>
    <property type="molecule type" value="Genomic_DNA"/>
</dbReference>
<dbReference type="Proteomes" id="UP000030428">
    <property type="component" value="Unassembled WGS sequence"/>
</dbReference>
<keyword evidence="2" id="KW-1185">Reference proteome</keyword>